<dbReference type="GO" id="GO:0004222">
    <property type="term" value="F:metalloendopeptidase activity"/>
    <property type="evidence" value="ECO:0007669"/>
    <property type="project" value="TreeGrafter"/>
</dbReference>
<organism evidence="2 3">
    <name type="scientific">candidate division CPR2 bacterium GW2011_GWC2_39_10</name>
    <dbReference type="NCBI Taxonomy" id="1618345"/>
    <lineage>
        <taxon>Bacteria</taxon>
        <taxon>Bacteria division CPR2</taxon>
    </lineage>
</organism>
<evidence type="ECO:0000259" key="1">
    <source>
        <dbReference type="Pfam" id="PF01551"/>
    </source>
</evidence>
<dbReference type="Gene3D" id="2.70.70.10">
    <property type="entry name" value="Glucose Permease (Domain IIA)"/>
    <property type="match status" value="1"/>
</dbReference>
<dbReference type="STRING" id="1618345.UT18_C0012G0018"/>
<accession>A0A0G0PXQ2</accession>
<dbReference type="Pfam" id="PF01551">
    <property type="entry name" value="Peptidase_M23"/>
    <property type="match status" value="1"/>
</dbReference>
<protein>
    <recommendedName>
        <fullName evidence="1">M23ase beta-sheet core domain-containing protein</fullName>
    </recommendedName>
</protein>
<feature type="domain" description="M23ase beta-sheet core" evidence="1">
    <location>
        <begin position="108"/>
        <end position="202"/>
    </location>
</feature>
<name>A0A0G0PXQ2_UNCC2</name>
<dbReference type="InterPro" id="IPR016047">
    <property type="entry name" value="M23ase_b-sheet_dom"/>
</dbReference>
<proteinExistence type="predicted"/>
<dbReference type="EMBL" id="LBVV01000012">
    <property type="protein sequence ID" value="KKQ94166.1"/>
    <property type="molecule type" value="Genomic_DNA"/>
</dbReference>
<sequence length="207" mass="22740">MARIWVPSLFKSLTTKYLHSLNWQKITRNFLKLVLIYLLLEPILIPTLVSLEANSNSKNKPKIVKRILSAYTIKSQYAEANIQNASYLPSSGYAWPVRGGLTQYFHYGHPGLDIALPSGNPCVASKSGIVEYAGWSKGYGNNVVLSHPDGSKTRYAHFSVILVKTGQGVTQGQAVGKVGSTGWSTGPHVHFEIYEKGIAVNPLARLK</sequence>
<dbReference type="AlphaFoldDB" id="A0A0G0PXQ2"/>
<comment type="caution">
    <text evidence="2">The sequence shown here is derived from an EMBL/GenBank/DDBJ whole genome shotgun (WGS) entry which is preliminary data.</text>
</comment>
<dbReference type="CDD" id="cd12797">
    <property type="entry name" value="M23_peptidase"/>
    <property type="match status" value="1"/>
</dbReference>
<dbReference type="SUPFAM" id="SSF51261">
    <property type="entry name" value="Duplicated hybrid motif"/>
    <property type="match status" value="1"/>
</dbReference>
<evidence type="ECO:0000313" key="3">
    <source>
        <dbReference type="Proteomes" id="UP000034207"/>
    </source>
</evidence>
<dbReference type="Proteomes" id="UP000034207">
    <property type="component" value="Unassembled WGS sequence"/>
</dbReference>
<dbReference type="PANTHER" id="PTHR21666">
    <property type="entry name" value="PEPTIDASE-RELATED"/>
    <property type="match status" value="1"/>
</dbReference>
<gene>
    <name evidence="2" type="ORF">UT18_C0012G0018</name>
</gene>
<dbReference type="InterPro" id="IPR050570">
    <property type="entry name" value="Cell_wall_metabolism_enzyme"/>
</dbReference>
<evidence type="ECO:0000313" key="2">
    <source>
        <dbReference type="EMBL" id="KKQ94166.1"/>
    </source>
</evidence>
<dbReference type="PANTHER" id="PTHR21666:SF270">
    <property type="entry name" value="MUREIN HYDROLASE ACTIVATOR ENVC"/>
    <property type="match status" value="1"/>
</dbReference>
<reference evidence="2 3" key="1">
    <citation type="journal article" date="2015" name="Nature">
        <title>rRNA introns, odd ribosomes, and small enigmatic genomes across a large radiation of phyla.</title>
        <authorList>
            <person name="Brown C.T."/>
            <person name="Hug L.A."/>
            <person name="Thomas B.C."/>
            <person name="Sharon I."/>
            <person name="Castelle C.J."/>
            <person name="Singh A."/>
            <person name="Wilkins M.J."/>
            <person name="Williams K.H."/>
            <person name="Banfield J.F."/>
        </authorList>
    </citation>
    <scope>NUCLEOTIDE SEQUENCE [LARGE SCALE GENOMIC DNA]</scope>
</reference>
<dbReference type="InterPro" id="IPR011055">
    <property type="entry name" value="Dup_hybrid_motif"/>
</dbReference>